<feature type="chain" id="PRO_5012736674" evidence="1">
    <location>
        <begin position="24"/>
        <end position="227"/>
    </location>
</feature>
<dbReference type="EMBL" id="GFPF01001118">
    <property type="protein sequence ID" value="MAA12264.1"/>
    <property type="molecule type" value="Transcribed_RNA"/>
</dbReference>
<sequence length="227" mass="22447">MIMDVVTVKVLVLFLALANFNSAFRIPNQDEITNAISNAMLRQAGADLSRKLMKKFDRTFGGNPRGPTAGSGGGDMLGMPVGNTGGNFGPPSSGTGGNGLLSAVLQGVTNGLTASFGGSSAGLPGTGGGLMNTLAQGFGAPTSGAAGGGLINALTQGLGGNSVAPTPGGRGQGTGILSRVLGNIGTTYGQSNTNSAGAALVNTILQQTASALNSHRASHNKEGFRMR</sequence>
<keyword evidence="1" id="KW-0732">Signal</keyword>
<evidence type="ECO:0000256" key="1">
    <source>
        <dbReference type="SAM" id="SignalP"/>
    </source>
</evidence>
<dbReference type="AlphaFoldDB" id="A0A224YE59"/>
<accession>A0A224YE59</accession>
<feature type="signal peptide" evidence="1">
    <location>
        <begin position="1"/>
        <end position="23"/>
    </location>
</feature>
<evidence type="ECO:0000313" key="2">
    <source>
        <dbReference type="EMBL" id="MAA12264.1"/>
    </source>
</evidence>
<organism evidence="2">
    <name type="scientific">Rhipicephalus zambeziensis</name>
    <dbReference type="NCBI Taxonomy" id="60191"/>
    <lineage>
        <taxon>Eukaryota</taxon>
        <taxon>Metazoa</taxon>
        <taxon>Ecdysozoa</taxon>
        <taxon>Arthropoda</taxon>
        <taxon>Chelicerata</taxon>
        <taxon>Arachnida</taxon>
        <taxon>Acari</taxon>
        <taxon>Parasitiformes</taxon>
        <taxon>Ixodida</taxon>
        <taxon>Ixodoidea</taxon>
        <taxon>Ixodidae</taxon>
        <taxon>Rhipicephalinae</taxon>
        <taxon>Rhipicephalus</taxon>
        <taxon>Rhipicephalus</taxon>
    </lineage>
</organism>
<proteinExistence type="predicted"/>
<reference evidence="2" key="1">
    <citation type="journal article" date="2017" name="Parasit. Vectors">
        <title>Sialotranscriptomics of Rhipicephalus zambeziensis reveals intricate expression profiles of secretory proteins and suggests tight temporal transcriptional regulation during blood-feeding.</title>
        <authorList>
            <person name="de Castro M.H."/>
            <person name="de Klerk D."/>
            <person name="Pienaar R."/>
            <person name="Rees D.J.G."/>
            <person name="Mans B.J."/>
        </authorList>
    </citation>
    <scope>NUCLEOTIDE SEQUENCE</scope>
    <source>
        <tissue evidence="2">Salivary glands</tissue>
    </source>
</reference>
<name>A0A224YE59_9ACAR</name>
<protein>
    <submittedName>
        <fullName evidence="2">Glycine rich superfamily member</fullName>
    </submittedName>
</protein>